<dbReference type="SMART" id="SM00429">
    <property type="entry name" value="IPT"/>
    <property type="match status" value="2"/>
</dbReference>
<gene>
    <name evidence="2" type="ORF">FNZ23_04725</name>
</gene>
<keyword evidence="3" id="KW-1185">Reference proteome</keyword>
<dbReference type="EMBL" id="VKLS01000027">
    <property type="protein sequence ID" value="TSB43398.1"/>
    <property type="molecule type" value="Genomic_DNA"/>
</dbReference>
<dbReference type="InterPro" id="IPR013783">
    <property type="entry name" value="Ig-like_fold"/>
</dbReference>
<sequence>MSAPVLANDPSRSLAPSSFPFGPLLLAVLPNSGPAAGGNTVQLIGLGLSGATGVLFGTTPGTIVSQDPLGLTVAVVAPAHAAGTVPVTVTTSSGTSNPATYTYVNPGPPAPPTATSINPASGPVVGGTPFVIVGTNLNGASVTFNGVPATVLGSDPSGTLLFGISPAGAATGNVPVVVTTGAGSTTVPGGYTYV</sequence>
<name>A0A553ZPK6_9ACTN</name>
<comment type="caution">
    <text evidence="2">The sequence shown here is derived from an EMBL/GenBank/DDBJ whole genome shotgun (WGS) entry which is preliminary data.</text>
</comment>
<accession>A0A553ZPK6</accession>
<proteinExistence type="predicted"/>
<dbReference type="Gene3D" id="2.60.40.10">
    <property type="entry name" value="Immunoglobulins"/>
    <property type="match status" value="2"/>
</dbReference>
<evidence type="ECO:0000313" key="3">
    <source>
        <dbReference type="Proteomes" id="UP000320888"/>
    </source>
</evidence>
<feature type="domain" description="IPT/TIG" evidence="1">
    <location>
        <begin position="22"/>
        <end position="104"/>
    </location>
</feature>
<dbReference type="AlphaFoldDB" id="A0A553ZPK6"/>
<evidence type="ECO:0000313" key="2">
    <source>
        <dbReference type="EMBL" id="TSB43398.1"/>
    </source>
</evidence>
<reference evidence="2 3" key="1">
    <citation type="submission" date="2019-07" db="EMBL/GenBank/DDBJ databases">
        <title>Draft genome for Streptomyces benahoarensis MZ03-48.</title>
        <authorList>
            <person name="Gonzalez-Pimentel J.L."/>
        </authorList>
    </citation>
    <scope>NUCLEOTIDE SEQUENCE [LARGE SCALE GENOMIC DNA]</scope>
    <source>
        <strain evidence="2 3">MZ03-48</strain>
    </source>
</reference>
<protein>
    <submittedName>
        <fullName evidence="2">Cell surface protein</fullName>
    </submittedName>
</protein>
<feature type="domain" description="IPT/TIG" evidence="1">
    <location>
        <begin position="111"/>
        <end position="194"/>
    </location>
</feature>
<dbReference type="Pfam" id="PF01833">
    <property type="entry name" value="TIG"/>
    <property type="match status" value="2"/>
</dbReference>
<dbReference type="InterPro" id="IPR014756">
    <property type="entry name" value="Ig_E-set"/>
</dbReference>
<evidence type="ECO:0000259" key="1">
    <source>
        <dbReference type="SMART" id="SM00429"/>
    </source>
</evidence>
<dbReference type="Proteomes" id="UP000320888">
    <property type="component" value="Unassembled WGS sequence"/>
</dbReference>
<organism evidence="2 3">
    <name type="scientific">Streptomyces benahoarensis</name>
    <dbReference type="NCBI Taxonomy" id="2595054"/>
    <lineage>
        <taxon>Bacteria</taxon>
        <taxon>Bacillati</taxon>
        <taxon>Actinomycetota</taxon>
        <taxon>Actinomycetes</taxon>
        <taxon>Kitasatosporales</taxon>
        <taxon>Streptomycetaceae</taxon>
        <taxon>Streptomyces</taxon>
    </lineage>
</organism>
<dbReference type="RefSeq" id="WP_143941728.1">
    <property type="nucleotide sequence ID" value="NZ_VKLS01000027.1"/>
</dbReference>
<dbReference type="InterPro" id="IPR002909">
    <property type="entry name" value="IPT_dom"/>
</dbReference>
<dbReference type="SUPFAM" id="SSF81296">
    <property type="entry name" value="E set domains"/>
    <property type="match status" value="2"/>
</dbReference>
<dbReference type="OrthoDB" id="4242749at2"/>
<dbReference type="GO" id="GO:0005975">
    <property type="term" value="P:carbohydrate metabolic process"/>
    <property type="evidence" value="ECO:0007669"/>
    <property type="project" value="UniProtKB-ARBA"/>
</dbReference>